<organism evidence="1 2">
    <name type="scientific">Actinomadura harenae</name>
    <dbReference type="NCBI Taxonomy" id="2483351"/>
    <lineage>
        <taxon>Bacteria</taxon>
        <taxon>Bacillati</taxon>
        <taxon>Actinomycetota</taxon>
        <taxon>Actinomycetes</taxon>
        <taxon>Streptosporangiales</taxon>
        <taxon>Thermomonosporaceae</taxon>
        <taxon>Actinomadura</taxon>
    </lineage>
</organism>
<evidence type="ECO:0000313" key="2">
    <source>
        <dbReference type="Proteomes" id="UP000282674"/>
    </source>
</evidence>
<dbReference type="Proteomes" id="UP000282674">
    <property type="component" value="Unassembled WGS sequence"/>
</dbReference>
<proteinExistence type="predicted"/>
<dbReference type="EMBL" id="RFFG01000083">
    <property type="protein sequence ID" value="RMI38571.1"/>
    <property type="molecule type" value="Genomic_DNA"/>
</dbReference>
<evidence type="ECO:0000313" key="1">
    <source>
        <dbReference type="EMBL" id="RMI38571.1"/>
    </source>
</evidence>
<sequence>MDIESVVKRMALREVRAHFLVPSDQAPGEVRPPAPPVTVLVRTCPVCGADADAVRRYGRSVPFAHWEVREESAGLPTLTILGCEWLAPRAVLPMAIAIERHGGAVSGFSTRAASLVRLGRPAPPEAVRLLDAEERWADALDAGDFAGTLTLPAATRPTDGDGLVPLFLGPHTGPGGLNDLYLNERLRAAEAELAGARHA</sequence>
<name>A0A3M2LMA6_9ACTN</name>
<dbReference type="OrthoDB" id="3481786at2"/>
<gene>
    <name evidence="1" type="ORF">EBO15_32480</name>
</gene>
<accession>A0A3M2LMA6</accession>
<dbReference type="RefSeq" id="WP_122198298.1">
    <property type="nucleotide sequence ID" value="NZ_JBHSKC010000027.1"/>
</dbReference>
<comment type="caution">
    <text evidence="1">The sequence shown here is derived from an EMBL/GenBank/DDBJ whole genome shotgun (WGS) entry which is preliminary data.</text>
</comment>
<reference evidence="1 2" key="1">
    <citation type="submission" date="2018-10" db="EMBL/GenBank/DDBJ databases">
        <title>Isolation from soil.</title>
        <authorList>
            <person name="Hu J."/>
        </authorList>
    </citation>
    <scope>NUCLEOTIDE SEQUENCE [LARGE SCALE GENOMIC DNA]</scope>
    <source>
        <strain evidence="1 2">NEAU-Ht49</strain>
    </source>
</reference>
<protein>
    <submittedName>
        <fullName evidence="1">Uncharacterized protein</fullName>
    </submittedName>
</protein>
<dbReference type="AlphaFoldDB" id="A0A3M2LMA6"/>
<keyword evidence="2" id="KW-1185">Reference proteome</keyword>